<evidence type="ECO:0000256" key="2">
    <source>
        <dbReference type="ARBA" id="ARBA00029447"/>
    </source>
</evidence>
<reference evidence="7" key="1">
    <citation type="submission" date="2020-11" db="EMBL/GenBank/DDBJ databases">
        <title>Azospira restricta DSM 18626 genome sequence.</title>
        <authorList>
            <person name="Moe W.M."/>
        </authorList>
    </citation>
    <scope>NUCLEOTIDE SEQUENCE</scope>
    <source>
        <strain evidence="7">DSM 18626</strain>
    </source>
</reference>
<dbReference type="KEGG" id="ares:IWH25_17680"/>
<dbReference type="PROSITE" id="PS50111">
    <property type="entry name" value="CHEMOTAXIS_TRANSDUC_2"/>
    <property type="match status" value="1"/>
</dbReference>
<dbReference type="GO" id="GO:0006935">
    <property type="term" value="P:chemotaxis"/>
    <property type="evidence" value="ECO:0007669"/>
    <property type="project" value="InterPro"/>
</dbReference>
<gene>
    <name evidence="7" type="ORF">IWH25_17680</name>
</gene>
<dbReference type="InterPro" id="IPR004089">
    <property type="entry name" value="MCPsignal_dom"/>
</dbReference>
<dbReference type="PANTHER" id="PTHR32089">
    <property type="entry name" value="METHYL-ACCEPTING CHEMOTAXIS PROTEIN MCPB"/>
    <property type="match status" value="1"/>
</dbReference>
<dbReference type="PROSITE" id="PS50885">
    <property type="entry name" value="HAMP"/>
    <property type="match status" value="1"/>
</dbReference>
<evidence type="ECO:0000313" key="8">
    <source>
        <dbReference type="Proteomes" id="UP000663444"/>
    </source>
</evidence>
<dbReference type="AlphaFoldDB" id="A0A974PYZ1"/>
<protein>
    <submittedName>
        <fullName evidence="7">Methyl-accepting chemotaxis protein</fullName>
    </submittedName>
</protein>
<dbReference type="RefSeq" id="WP_203387073.1">
    <property type="nucleotide sequence ID" value="NZ_CP064781.1"/>
</dbReference>
<evidence type="ECO:0000256" key="1">
    <source>
        <dbReference type="ARBA" id="ARBA00023224"/>
    </source>
</evidence>
<organism evidence="7 8">
    <name type="scientific">Azospira restricta</name>
    <dbReference type="NCBI Taxonomy" id="404405"/>
    <lineage>
        <taxon>Bacteria</taxon>
        <taxon>Pseudomonadati</taxon>
        <taxon>Pseudomonadota</taxon>
        <taxon>Betaproteobacteria</taxon>
        <taxon>Rhodocyclales</taxon>
        <taxon>Rhodocyclaceae</taxon>
        <taxon>Azospira</taxon>
    </lineage>
</organism>
<dbReference type="SUPFAM" id="SSF58104">
    <property type="entry name" value="Methyl-accepting chemotaxis protein (MCP) signaling domain"/>
    <property type="match status" value="1"/>
</dbReference>
<evidence type="ECO:0000313" key="7">
    <source>
        <dbReference type="EMBL" id="QRJ63545.1"/>
    </source>
</evidence>
<feature type="domain" description="Methyl-accepting transducer" evidence="5">
    <location>
        <begin position="273"/>
        <end position="509"/>
    </location>
</feature>
<keyword evidence="4" id="KW-1133">Transmembrane helix</keyword>
<evidence type="ECO:0000256" key="4">
    <source>
        <dbReference type="SAM" id="Phobius"/>
    </source>
</evidence>
<evidence type="ECO:0000259" key="6">
    <source>
        <dbReference type="PROSITE" id="PS50885"/>
    </source>
</evidence>
<keyword evidence="8" id="KW-1185">Reference proteome</keyword>
<sequence>MRFLDRLRLGAKLALAPVITVALLLAVATVSYLGLREQQQAIAHLSQVRFEHFKAAGGGVGLLDASLRDVYRLLAWVTSNFPAERVDRLGKDIRAGLDALDATLAQLAERPALAAAERQQLDAARAAARGYRQAVLDVVDVAADDVAFAATYLGKAEAGYAAMHGPLSALAALEERLSREANDAAAANTAATVQIIAGVVPLAIAIALAVSFLVRARILRQVTAIQRAAEAWRQGELGHRAAVAAGDEIGAAASACNEVIDRFRDVARRVTDDAGRVAEAAQALAAGAARVADGSCRQSEVAATAAATVGGMSSGVASIADTAERVHRMAAESAAAAAAADATLRQVLGQTGRVKDAFDEIAQAVRQFVEATGTIVHMTSEVKDLAEQTNLLALNAAIEAARAGEQGRGFAVVADEVRKLAERSAQAASRIDETTRALGERSRAVEQCLAHGTESLASSEAHCGDLDRSFADIHGRVGEAAAGVTAIAAAIREQRGGSARVADDIRHIARMAQDNDVASGSAAQAAEALDGLAQGLRVAVAAFRV</sequence>
<dbReference type="EMBL" id="CP064781">
    <property type="protein sequence ID" value="QRJ63545.1"/>
    <property type="molecule type" value="Genomic_DNA"/>
</dbReference>
<feature type="domain" description="HAMP" evidence="6">
    <location>
        <begin position="216"/>
        <end position="268"/>
    </location>
</feature>
<dbReference type="GO" id="GO:0007165">
    <property type="term" value="P:signal transduction"/>
    <property type="evidence" value="ECO:0007669"/>
    <property type="project" value="UniProtKB-KW"/>
</dbReference>
<dbReference type="PANTHER" id="PTHR32089:SF112">
    <property type="entry name" value="LYSOZYME-LIKE PROTEIN-RELATED"/>
    <property type="match status" value="1"/>
</dbReference>
<dbReference type="Gene3D" id="6.10.340.10">
    <property type="match status" value="1"/>
</dbReference>
<dbReference type="SMART" id="SM00304">
    <property type="entry name" value="HAMP"/>
    <property type="match status" value="2"/>
</dbReference>
<dbReference type="Gene3D" id="1.10.287.950">
    <property type="entry name" value="Methyl-accepting chemotaxis protein"/>
    <property type="match status" value="1"/>
</dbReference>
<keyword evidence="4" id="KW-0812">Transmembrane</keyword>
<comment type="similarity">
    <text evidence="2">Belongs to the methyl-accepting chemotaxis (MCP) protein family.</text>
</comment>
<proteinExistence type="inferred from homology"/>
<dbReference type="Pfam" id="PF00015">
    <property type="entry name" value="MCPsignal"/>
    <property type="match status" value="1"/>
</dbReference>
<accession>A0A974PYZ1</accession>
<dbReference type="Proteomes" id="UP000663444">
    <property type="component" value="Chromosome"/>
</dbReference>
<dbReference type="SMART" id="SM00283">
    <property type="entry name" value="MA"/>
    <property type="match status" value="1"/>
</dbReference>
<dbReference type="InterPro" id="IPR004090">
    <property type="entry name" value="Chemotax_Me-accpt_rcpt"/>
</dbReference>
<dbReference type="GO" id="GO:0004888">
    <property type="term" value="F:transmembrane signaling receptor activity"/>
    <property type="evidence" value="ECO:0007669"/>
    <property type="project" value="InterPro"/>
</dbReference>
<name>A0A974PYZ1_9RHOO</name>
<dbReference type="PRINTS" id="PR00260">
    <property type="entry name" value="CHEMTRNSDUCR"/>
</dbReference>
<keyword evidence="4" id="KW-0472">Membrane</keyword>
<feature type="transmembrane region" description="Helical" evidence="4">
    <location>
        <begin position="195"/>
        <end position="214"/>
    </location>
</feature>
<dbReference type="InterPro" id="IPR003660">
    <property type="entry name" value="HAMP_dom"/>
</dbReference>
<evidence type="ECO:0000256" key="3">
    <source>
        <dbReference type="PROSITE-ProRule" id="PRU00284"/>
    </source>
</evidence>
<evidence type="ECO:0000259" key="5">
    <source>
        <dbReference type="PROSITE" id="PS50111"/>
    </source>
</evidence>
<keyword evidence="1 3" id="KW-0807">Transducer</keyword>
<dbReference type="GO" id="GO:0016020">
    <property type="term" value="C:membrane"/>
    <property type="evidence" value="ECO:0007669"/>
    <property type="project" value="InterPro"/>
</dbReference>